<proteinExistence type="predicted"/>
<dbReference type="Proteomes" id="UP000092555">
    <property type="component" value="Unassembled WGS sequence"/>
</dbReference>
<gene>
    <name evidence="1" type="ORF">METBIDRAFT_30695</name>
</gene>
<comment type="caution">
    <text evidence="1">The sequence shown here is derived from an EMBL/GenBank/DDBJ whole genome shotgun (WGS) entry which is preliminary data.</text>
</comment>
<organism evidence="1 2">
    <name type="scientific">Metschnikowia bicuspidata var. bicuspidata NRRL YB-4993</name>
    <dbReference type="NCBI Taxonomy" id="869754"/>
    <lineage>
        <taxon>Eukaryota</taxon>
        <taxon>Fungi</taxon>
        <taxon>Dikarya</taxon>
        <taxon>Ascomycota</taxon>
        <taxon>Saccharomycotina</taxon>
        <taxon>Pichiomycetes</taxon>
        <taxon>Metschnikowiaceae</taxon>
        <taxon>Metschnikowia</taxon>
    </lineage>
</organism>
<sequence>MYQNRDCSSLLSSVIPLSYTSPRCPTSGLPGGHIEILDFRCQVKSPAGLGL</sequence>
<accession>A0A1A0HK87</accession>
<dbReference type="GeneID" id="30028662"/>
<evidence type="ECO:0000313" key="1">
    <source>
        <dbReference type="EMBL" id="OBA24416.1"/>
    </source>
</evidence>
<dbReference type="RefSeq" id="XP_018714897.1">
    <property type="nucleotide sequence ID" value="XM_018855686.1"/>
</dbReference>
<protein>
    <submittedName>
        <fullName evidence="1">Uncharacterized protein</fullName>
    </submittedName>
</protein>
<evidence type="ECO:0000313" key="2">
    <source>
        <dbReference type="Proteomes" id="UP000092555"/>
    </source>
</evidence>
<name>A0A1A0HK87_9ASCO</name>
<reference evidence="1 2" key="1">
    <citation type="submission" date="2016-05" db="EMBL/GenBank/DDBJ databases">
        <title>Comparative genomics of biotechnologically important yeasts.</title>
        <authorList>
            <consortium name="DOE Joint Genome Institute"/>
            <person name="Riley R."/>
            <person name="Haridas S."/>
            <person name="Wolfe K.H."/>
            <person name="Lopes M.R."/>
            <person name="Hittinger C.T."/>
            <person name="Goker M."/>
            <person name="Salamov A."/>
            <person name="Wisecaver J."/>
            <person name="Long T.M."/>
            <person name="Aerts A.L."/>
            <person name="Barry K."/>
            <person name="Choi C."/>
            <person name="Clum A."/>
            <person name="Coughlan A.Y."/>
            <person name="Deshpande S."/>
            <person name="Douglass A.P."/>
            <person name="Hanson S.J."/>
            <person name="Klenk H.-P."/>
            <person name="LaButti K."/>
            <person name="Lapidus A."/>
            <person name="Lindquist E."/>
            <person name="Lipzen A."/>
            <person name="Meier-kolthoff J.P."/>
            <person name="Ohm R.A."/>
            <person name="Otillar R.P."/>
            <person name="Pangilinan J."/>
            <person name="Peng Y."/>
            <person name="Rokas A."/>
            <person name="Rosa C.A."/>
            <person name="Scheuner C."/>
            <person name="Sibirny A.A."/>
            <person name="Slot J.C."/>
            <person name="Stielow J.B."/>
            <person name="Sun H."/>
            <person name="Kurtzman C.P."/>
            <person name="Blackwell M."/>
            <person name="Grigoriev I.V."/>
            <person name="Jeffries T.W."/>
        </authorList>
    </citation>
    <scope>NUCLEOTIDE SEQUENCE [LARGE SCALE GENOMIC DNA]</scope>
    <source>
        <strain evidence="1 2">NRRL YB-4993</strain>
    </source>
</reference>
<keyword evidence="2" id="KW-1185">Reference proteome</keyword>
<dbReference type="EMBL" id="LXTC01000001">
    <property type="protein sequence ID" value="OBA24416.1"/>
    <property type="molecule type" value="Genomic_DNA"/>
</dbReference>
<dbReference type="AlphaFoldDB" id="A0A1A0HK87"/>